<evidence type="ECO:0000313" key="2">
    <source>
        <dbReference type="EMBL" id="OXA42654.1"/>
    </source>
</evidence>
<dbReference type="GO" id="GO:0036064">
    <property type="term" value="C:ciliary basal body"/>
    <property type="evidence" value="ECO:0007669"/>
    <property type="project" value="TreeGrafter"/>
</dbReference>
<evidence type="ECO:0000313" key="3">
    <source>
        <dbReference type="Proteomes" id="UP000198287"/>
    </source>
</evidence>
<dbReference type="GO" id="GO:0005930">
    <property type="term" value="C:axoneme"/>
    <property type="evidence" value="ECO:0007669"/>
    <property type="project" value="TreeGrafter"/>
</dbReference>
<comment type="caution">
    <text evidence="2">The sequence shown here is derived from an EMBL/GenBank/DDBJ whole genome shotgun (WGS) entry which is preliminary data.</text>
</comment>
<dbReference type="InterPro" id="IPR029357">
    <property type="entry name" value="SPATA7"/>
</dbReference>
<dbReference type="Proteomes" id="UP000198287">
    <property type="component" value="Unassembled WGS sequence"/>
</dbReference>
<feature type="region of interest" description="Disordered" evidence="1">
    <location>
        <begin position="633"/>
        <end position="659"/>
    </location>
</feature>
<feature type="region of interest" description="Disordered" evidence="1">
    <location>
        <begin position="243"/>
        <end position="266"/>
    </location>
</feature>
<feature type="compositionally biased region" description="Low complexity" evidence="1">
    <location>
        <begin position="300"/>
        <end position="311"/>
    </location>
</feature>
<feature type="compositionally biased region" description="Acidic residues" evidence="1">
    <location>
        <begin position="692"/>
        <end position="701"/>
    </location>
</feature>
<feature type="region of interest" description="Disordered" evidence="1">
    <location>
        <begin position="674"/>
        <end position="702"/>
    </location>
</feature>
<sequence>MKKVDPFSGIPAVPTSLAGQWLAFSHMASHYRKLLNVKPRVNSSSRPPYTTAGRSAPPISSYLKGAPPKWMSTLMTPPSPSYKAPPCCSASCPNNTTKKPSTSATLSTKTKKVTKNNNNLHAADVMMNVAKDASPANEIQIQSKTTKPKPRFGGSAVNKSIKNKANLETLLSDDSPRNHASSLLYNNANYQMLYGPRSLNSYSTDGAPVSDCESSSQPDEPSVETMGVAEKIKVFLDNLHQFETSNNQSSSSKKKMAKEQSTYDSSCSHCGYSPSLIRKSEPQLPVTTARESRHANCFIPTSTSPTATPKKTAPHNRNRVNMTKSISLSEAIKVSKGVALNKSQKKSVVDENSNNIGRRSMEKKKRYPSGGSTCSVGTIRGSEELATDVIMMMPPTHKLSHHYDHQIPTKDNKAFSRTRTPSAGYCSQSASGKTTMSSTNTHTVNNIKLPKTNKDSSRDSAYGFSSGESRITTRESTPEKLSNKSHKQSSNAGNKTVTSSSKLKGRSSAKRSSAERGRHNSALSTVASSLNANFEPGGGRVVESEMKHKSRKSRLTTDDKYLNFLTEVTDDIVTRGIYTNKGLKMLFKDHAERHRELNVDRMTELLDKLRMDLGIPKDDKLNRLEFGYGSANSHSRGNFSSMRPTPGDPLFSTTTSSKFPTRKRISGLDEAFSDEFMAPPQPHSSYNPMEEVGGDSESGDDIELHSVKSETSLSEAELQRTLKEVGVDSQTTLEIVGMIRKNRSHHPRIVSSNVETDEGSGGGSSDDNVTQISDNNNNPSRILGQPPPTTQSRRVHMSQSCSTPASHCSTTSSS</sequence>
<dbReference type="GO" id="GO:0000226">
    <property type="term" value="P:microtubule cytoskeleton organization"/>
    <property type="evidence" value="ECO:0007669"/>
    <property type="project" value="TreeGrafter"/>
</dbReference>
<dbReference type="EMBL" id="LNIX01000025">
    <property type="protein sequence ID" value="OXA42654.1"/>
    <property type="molecule type" value="Genomic_DNA"/>
</dbReference>
<dbReference type="PANTHER" id="PTHR14917:SF4">
    <property type="entry name" value="SPERMATOGENESIS-ASSOCIATED 7"/>
    <property type="match status" value="1"/>
</dbReference>
<name>A0A226DCU7_FOLCA</name>
<feature type="compositionally biased region" description="Polar residues" evidence="1">
    <location>
        <begin position="488"/>
        <end position="502"/>
    </location>
</feature>
<feature type="compositionally biased region" description="Polar residues" evidence="1">
    <location>
        <begin position="797"/>
        <end position="814"/>
    </location>
</feature>
<feature type="region of interest" description="Disordered" evidence="1">
    <location>
        <begin position="203"/>
        <end position="223"/>
    </location>
</feature>
<gene>
    <name evidence="2" type="ORF">Fcan01_22619</name>
</gene>
<feature type="compositionally biased region" description="Polar residues" evidence="1">
    <location>
        <begin position="633"/>
        <end position="643"/>
    </location>
</feature>
<feature type="compositionally biased region" description="Polar residues" evidence="1">
    <location>
        <begin position="521"/>
        <end position="532"/>
    </location>
</feature>
<dbReference type="OMA" id="SHMASHY"/>
<evidence type="ECO:0000256" key="1">
    <source>
        <dbReference type="SAM" id="MobiDB-lite"/>
    </source>
</evidence>
<dbReference type="AlphaFoldDB" id="A0A226DCU7"/>
<dbReference type="PANTHER" id="PTHR14917">
    <property type="entry name" value="SPERMATOGENESIS-ASSOCIATED PROTEIN 7"/>
    <property type="match status" value="1"/>
</dbReference>
<protein>
    <submittedName>
        <fullName evidence="2">Spermatogenesis-associated protein 7</fullName>
    </submittedName>
</protein>
<feature type="region of interest" description="Disordered" evidence="1">
    <location>
        <begin position="413"/>
        <end position="553"/>
    </location>
</feature>
<feature type="compositionally biased region" description="Polar residues" evidence="1">
    <location>
        <begin position="766"/>
        <end position="780"/>
    </location>
</feature>
<feature type="compositionally biased region" description="Polar residues" evidence="1">
    <location>
        <begin position="415"/>
        <end position="446"/>
    </location>
</feature>
<feature type="region of interest" description="Disordered" evidence="1">
    <location>
        <begin position="298"/>
        <end position="317"/>
    </location>
</feature>
<feature type="compositionally biased region" description="Basic and acidic residues" evidence="1">
    <location>
        <begin position="471"/>
        <end position="482"/>
    </location>
</feature>
<dbReference type="OrthoDB" id="6263678at2759"/>
<organism evidence="2 3">
    <name type="scientific">Folsomia candida</name>
    <name type="common">Springtail</name>
    <dbReference type="NCBI Taxonomy" id="158441"/>
    <lineage>
        <taxon>Eukaryota</taxon>
        <taxon>Metazoa</taxon>
        <taxon>Ecdysozoa</taxon>
        <taxon>Arthropoda</taxon>
        <taxon>Hexapoda</taxon>
        <taxon>Collembola</taxon>
        <taxon>Entomobryomorpha</taxon>
        <taxon>Isotomoidea</taxon>
        <taxon>Isotomidae</taxon>
        <taxon>Proisotominae</taxon>
        <taxon>Folsomia</taxon>
    </lineage>
</organism>
<reference evidence="2 3" key="1">
    <citation type="submission" date="2015-12" db="EMBL/GenBank/DDBJ databases">
        <title>The genome of Folsomia candida.</title>
        <authorList>
            <person name="Faddeeva A."/>
            <person name="Derks M.F."/>
            <person name="Anvar Y."/>
            <person name="Smit S."/>
            <person name="Van Straalen N."/>
            <person name="Roelofs D."/>
        </authorList>
    </citation>
    <scope>NUCLEOTIDE SEQUENCE [LARGE SCALE GENOMIC DNA]</scope>
    <source>
        <strain evidence="2 3">VU population</strain>
        <tissue evidence="2">Whole body</tissue>
    </source>
</reference>
<dbReference type="Pfam" id="PF15244">
    <property type="entry name" value="HSD3"/>
    <property type="match status" value="1"/>
</dbReference>
<dbReference type="STRING" id="158441.A0A226DCU7"/>
<accession>A0A226DCU7</accession>
<feature type="region of interest" description="Disordered" evidence="1">
    <location>
        <begin position="744"/>
        <end position="814"/>
    </location>
</feature>
<proteinExistence type="predicted"/>
<keyword evidence="3" id="KW-1185">Reference proteome</keyword>